<dbReference type="RefSeq" id="WP_102073967.1">
    <property type="nucleotide sequence ID" value="NZ_PDNW01000008.1"/>
</dbReference>
<keyword evidence="1" id="KW-1133">Transmembrane helix</keyword>
<evidence type="ECO:0000313" key="4">
    <source>
        <dbReference type="Proteomes" id="UP000234190"/>
    </source>
</evidence>
<proteinExistence type="predicted"/>
<sequence>MKSFVRLLKRALVSGSYASVVSSLALLHGGVRDSRSAIAPVNAVSHWLWKDKALRQHKATLRYSLTGYVIHHIASIFWATAYEKLAFRHGTAPTKPQALASALTVAGVACAVDMQCTPERLTPGFEHKLSKKSLLVVYVAFGIGLALHTLLDRKTD</sequence>
<evidence type="ECO:0000256" key="1">
    <source>
        <dbReference type="SAM" id="Phobius"/>
    </source>
</evidence>
<keyword evidence="1" id="KW-0812">Transmembrane</keyword>
<keyword evidence="1" id="KW-0472">Membrane</keyword>
<name>A0A2N4U421_9BURK</name>
<protein>
    <submittedName>
        <fullName evidence="3">Uncharacterized protein</fullName>
    </submittedName>
</protein>
<reference evidence="3 4" key="1">
    <citation type="submission" date="2017-10" db="EMBL/GenBank/DDBJ databases">
        <title>Two draft genome sequences of Pusillimonas sp. strains isolated from a nitrate- and radionuclide-contaminated groundwater in Russia.</title>
        <authorList>
            <person name="Grouzdev D.S."/>
            <person name="Tourova T.P."/>
            <person name="Goeva M.A."/>
            <person name="Babich T.L."/>
            <person name="Sokolova D.S."/>
            <person name="Abdullin R."/>
            <person name="Poltaraus A.B."/>
            <person name="Toshchakov S.V."/>
            <person name="Nazina T.N."/>
        </authorList>
    </citation>
    <scope>NUCLEOTIDE SEQUENCE [LARGE SCALE GENOMIC DNA]</scope>
    <source>
        <strain evidence="3 4">JR1/69-3-13</strain>
    </source>
</reference>
<comment type="caution">
    <text evidence="3">The sequence shown here is derived from an EMBL/GenBank/DDBJ whole genome shotgun (WGS) entry which is preliminary data.</text>
</comment>
<feature type="transmembrane region" description="Helical" evidence="1">
    <location>
        <begin position="134"/>
        <end position="151"/>
    </location>
</feature>
<keyword evidence="2" id="KW-0732">Signal</keyword>
<gene>
    <name evidence="3" type="ORF">CR159_10790</name>
</gene>
<dbReference type="AlphaFoldDB" id="A0A2N4U421"/>
<accession>A0A2N4U421</accession>
<dbReference type="Proteomes" id="UP000234190">
    <property type="component" value="Unassembled WGS sequence"/>
</dbReference>
<feature type="signal peptide" evidence="2">
    <location>
        <begin position="1"/>
        <end position="18"/>
    </location>
</feature>
<organism evidence="3 4">
    <name type="scientific">Pollutimonas subterranea</name>
    <dbReference type="NCBI Taxonomy" id="2045210"/>
    <lineage>
        <taxon>Bacteria</taxon>
        <taxon>Pseudomonadati</taxon>
        <taxon>Pseudomonadota</taxon>
        <taxon>Betaproteobacteria</taxon>
        <taxon>Burkholderiales</taxon>
        <taxon>Alcaligenaceae</taxon>
        <taxon>Pollutimonas</taxon>
    </lineage>
</organism>
<feature type="chain" id="PRO_5014930728" evidence="2">
    <location>
        <begin position="19"/>
        <end position="156"/>
    </location>
</feature>
<dbReference type="OrthoDB" id="288267at2"/>
<keyword evidence="4" id="KW-1185">Reference proteome</keyword>
<dbReference type="EMBL" id="PDNW01000008">
    <property type="protein sequence ID" value="PLC49772.1"/>
    <property type="molecule type" value="Genomic_DNA"/>
</dbReference>
<evidence type="ECO:0000256" key="2">
    <source>
        <dbReference type="SAM" id="SignalP"/>
    </source>
</evidence>
<evidence type="ECO:0000313" key="3">
    <source>
        <dbReference type="EMBL" id="PLC49772.1"/>
    </source>
</evidence>